<feature type="compositionally biased region" description="Basic and acidic residues" evidence="1">
    <location>
        <begin position="131"/>
        <end position="150"/>
    </location>
</feature>
<evidence type="ECO:0000313" key="3">
    <source>
        <dbReference type="EnsemblMetazoa" id="XP_029345680.1"/>
    </source>
</evidence>
<protein>
    <submittedName>
        <fullName evidence="3">Uncharacterized protein</fullName>
    </submittedName>
</protein>
<sequence length="205" mass="23276">MHLSFEIFTGLSCIGVAGISAYYIFTRYSKSSTANEMQNIKEELEDDKNNQCFEAGDFNTPQLKSIEELYKDALLELQSKRHLAVENIKNMAFEEIKQDPSLWAAYVRGWEDRTADVHLNPSLITSPRTLRQSDEKTDEKTAGCKPDKPKLGPATTSSQTPEPAQRKKPLSTQQMTRKNKRDHARMEEFLAKKRAQESGPPPPTK</sequence>
<evidence type="ECO:0000256" key="1">
    <source>
        <dbReference type="SAM" id="MobiDB-lite"/>
    </source>
</evidence>
<accession>A0A8R2NRC2</accession>
<keyword evidence="2" id="KW-0812">Transmembrane</keyword>
<proteinExistence type="predicted"/>
<reference evidence="3" key="2">
    <citation type="submission" date="2022-06" db="UniProtKB">
        <authorList>
            <consortium name="EnsemblMetazoa"/>
        </authorList>
    </citation>
    <scope>IDENTIFICATION</scope>
</reference>
<dbReference type="Proteomes" id="UP000007819">
    <property type="component" value="Chromosome A2"/>
</dbReference>
<evidence type="ECO:0000256" key="2">
    <source>
        <dbReference type="SAM" id="Phobius"/>
    </source>
</evidence>
<keyword evidence="2" id="KW-0472">Membrane</keyword>
<organism evidence="3 4">
    <name type="scientific">Acyrthosiphon pisum</name>
    <name type="common">Pea aphid</name>
    <dbReference type="NCBI Taxonomy" id="7029"/>
    <lineage>
        <taxon>Eukaryota</taxon>
        <taxon>Metazoa</taxon>
        <taxon>Ecdysozoa</taxon>
        <taxon>Arthropoda</taxon>
        <taxon>Hexapoda</taxon>
        <taxon>Insecta</taxon>
        <taxon>Pterygota</taxon>
        <taxon>Neoptera</taxon>
        <taxon>Paraneoptera</taxon>
        <taxon>Hemiptera</taxon>
        <taxon>Sternorrhyncha</taxon>
        <taxon>Aphidomorpha</taxon>
        <taxon>Aphidoidea</taxon>
        <taxon>Aphididae</taxon>
        <taxon>Macrosiphini</taxon>
        <taxon>Acyrthosiphon</taxon>
    </lineage>
</organism>
<reference evidence="4" key="1">
    <citation type="submission" date="2010-06" db="EMBL/GenBank/DDBJ databases">
        <authorList>
            <person name="Jiang H."/>
            <person name="Abraham K."/>
            <person name="Ali S."/>
            <person name="Alsbrooks S.L."/>
            <person name="Anim B.N."/>
            <person name="Anosike U.S."/>
            <person name="Attaway T."/>
            <person name="Bandaranaike D.P."/>
            <person name="Battles P.K."/>
            <person name="Bell S.N."/>
            <person name="Bell A.V."/>
            <person name="Beltran B."/>
            <person name="Bickham C."/>
            <person name="Bustamante Y."/>
            <person name="Caleb T."/>
            <person name="Canada A."/>
            <person name="Cardenas V."/>
            <person name="Carter K."/>
            <person name="Chacko J."/>
            <person name="Chandrabose M.N."/>
            <person name="Chavez D."/>
            <person name="Chavez A."/>
            <person name="Chen L."/>
            <person name="Chu H.-S."/>
            <person name="Claassen K.J."/>
            <person name="Cockrell R."/>
            <person name="Collins M."/>
            <person name="Cooper J.A."/>
            <person name="Cree A."/>
            <person name="Curry S.M."/>
            <person name="Da Y."/>
            <person name="Dao M.D."/>
            <person name="Das B."/>
            <person name="Davila M.-L."/>
            <person name="Davy-Carroll L."/>
            <person name="Denson S."/>
            <person name="Dinh H."/>
            <person name="Ebong V.E."/>
            <person name="Edwards J.R."/>
            <person name="Egan A."/>
            <person name="El-Daye J."/>
            <person name="Escobedo L."/>
            <person name="Fernandez S."/>
            <person name="Fernando P.R."/>
            <person name="Flagg N."/>
            <person name="Forbes L.D."/>
            <person name="Fowler R.G."/>
            <person name="Fu Q."/>
            <person name="Gabisi R.A."/>
            <person name="Ganer J."/>
            <person name="Garbino Pronczuk A."/>
            <person name="Garcia R.M."/>
            <person name="Garner T."/>
            <person name="Garrett T.E."/>
            <person name="Gonzalez D.A."/>
            <person name="Hamid H."/>
            <person name="Hawkins E.S."/>
            <person name="Hirani K."/>
            <person name="Hogues M.E."/>
            <person name="Hollins B."/>
            <person name="Hsiao C.-H."/>
            <person name="Jabil R."/>
            <person name="James M.L."/>
            <person name="Jhangiani S.N."/>
            <person name="Johnson B."/>
            <person name="Johnson Q."/>
            <person name="Joshi V."/>
            <person name="Kalu J.B."/>
            <person name="Kam C."/>
            <person name="Kashfia A."/>
            <person name="Keebler J."/>
            <person name="Kisamo H."/>
            <person name="Kovar C.L."/>
            <person name="Lago L.A."/>
            <person name="Lai C.-Y."/>
            <person name="Laidlaw J."/>
            <person name="Lara F."/>
            <person name="Le T.-K."/>
            <person name="Lee S.L."/>
            <person name="Legall F.H."/>
            <person name="Lemon S.J."/>
            <person name="Lewis L.R."/>
            <person name="Li B."/>
            <person name="Liu Y."/>
            <person name="Liu Y.-S."/>
            <person name="Lopez J."/>
            <person name="Lozado R.J."/>
            <person name="Lu J."/>
            <person name="Madu R.C."/>
            <person name="Maheshwari M."/>
            <person name="Maheshwari R."/>
            <person name="Malloy K."/>
            <person name="Martinez E."/>
            <person name="Mathew T."/>
            <person name="Mercado I.C."/>
            <person name="Mercado C."/>
            <person name="Meyer B."/>
            <person name="Montgomery K."/>
            <person name="Morgan M.B."/>
            <person name="Munidasa M."/>
            <person name="Nazareth L.V."/>
            <person name="Nelson J."/>
            <person name="Ng B.M."/>
            <person name="Nguyen N.B."/>
            <person name="Nguyen P.Q."/>
            <person name="Nguyen T."/>
            <person name="Obregon M."/>
            <person name="Okwuonu G.O."/>
            <person name="Onwere C.G."/>
            <person name="Orozco G."/>
            <person name="Parra A."/>
            <person name="Patel S."/>
            <person name="Patil S."/>
            <person name="Perez A."/>
            <person name="Perez Y."/>
            <person name="Pham C."/>
            <person name="Primus E.L."/>
            <person name="Pu L.-L."/>
            <person name="Puazo M."/>
            <person name="Qin X."/>
            <person name="Quiroz J.B."/>
            <person name="Reese J."/>
            <person name="Richards S."/>
            <person name="Rives C.M."/>
            <person name="Robberts R."/>
            <person name="Ruiz S.J."/>
            <person name="Ruiz M.J."/>
            <person name="Santibanez J."/>
            <person name="Schneider B.W."/>
            <person name="Sisson I."/>
            <person name="Smith M."/>
            <person name="Sodergren E."/>
            <person name="Song X.-Z."/>
            <person name="Song B.B."/>
            <person name="Summersgill H."/>
            <person name="Thelus R."/>
            <person name="Thornton R.D."/>
            <person name="Trejos Z.Y."/>
            <person name="Usmani K."/>
            <person name="Vattathil S."/>
            <person name="Villasana D."/>
            <person name="Walker D.L."/>
            <person name="Wang S."/>
            <person name="Wang K."/>
            <person name="White C.S."/>
            <person name="Williams A.C."/>
            <person name="Williamson J."/>
            <person name="Wilson K."/>
            <person name="Woghiren I.O."/>
            <person name="Woodworth J.R."/>
            <person name="Worley K.C."/>
            <person name="Wright R.A."/>
            <person name="Wu W."/>
            <person name="Young L."/>
            <person name="Zhang L."/>
            <person name="Zhang J."/>
            <person name="Zhu Y."/>
            <person name="Muzny D.M."/>
            <person name="Weinstock G."/>
            <person name="Gibbs R.A."/>
        </authorList>
    </citation>
    <scope>NUCLEOTIDE SEQUENCE [LARGE SCALE GENOMIC DNA]</scope>
    <source>
        <strain evidence="4">LSR1</strain>
    </source>
</reference>
<feature type="region of interest" description="Disordered" evidence="1">
    <location>
        <begin position="121"/>
        <end position="205"/>
    </location>
</feature>
<feature type="transmembrane region" description="Helical" evidence="2">
    <location>
        <begin position="7"/>
        <end position="25"/>
    </location>
</feature>
<evidence type="ECO:0000313" key="4">
    <source>
        <dbReference type="Proteomes" id="UP000007819"/>
    </source>
</evidence>
<dbReference type="EnsemblMetazoa" id="XM_029489820.1">
    <property type="protein sequence ID" value="XP_029345680.1"/>
    <property type="gene ID" value="LOC100572097"/>
</dbReference>
<keyword evidence="2" id="KW-1133">Transmembrane helix</keyword>
<dbReference type="AlphaFoldDB" id="A0A8R2NRC2"/>
<keyword evidence="4" id="KW-1185">Reference proteome</keyword>
<name>A0A8R2NRC2_ACYPI</name>
<feature type="compositionally biased region" description="Basic and acidic residues" evidence="1">
    <location>
        <begin position="184"/>
        <end position="196"/>
    </location>
</feature>